<feature type="domain" description="HNH nuclease" evidence="2">
    <location>
        <begin position="214"/>
        <end position="275"/>
    </location>
</feature>
<feature type="compositionally biased region" description="Polar residues" evidence="1">
    <location>
        <begin position="419"/>
        <end position="429"/>
    </location>
</feature>
<proteinExistence type="predicted"/>
<evidence type="ECO:0000256" key="1">
    <source>
        <dbReference type="SAM" id="MobiDB-lite"/>
    </source>
</evidence>
<evidence type="ECO:0000313" key="4">
    <source>
        <dbReference type="Proteomes" id="UP001369815"/>
    </source>
</evidence>
<protein>
    <recommendedName>
        <fullName evidence="2">HNH nuclease domain-containing protein</fullName>
    </recommendedName>
</protein>
<organism evidence="3 4">
    <name type="scientific">Daldinia eschscholtzii</name>
    <dbReference type="NCBI Taxonomy" id="292717"/>
    <lineage>
        <taxon>Eukaryota</taxon>
        <taxon>Fungi</taxon>
        <taxon>Dikarya</taxon>
        <taxon>Ascomycota</taxon>
        <taxon>Pezizomycotina</taxon>
        <taxon>Sordariomycetes</taxon>
        <taxon>Xylariomycetidae</taxon>
        <taxon>Xylariales</taxon>
        <taxon>Hypoxylaceae</taxon>
        <taxon>Daldinia</taxon>
    </lineage>
</organism>
<accession>A0AAX6MQ12</accession>
<dbReference type="EMBL" id="JBANMG010000004">
    <property type="protein sequence ID" value="KAK6954262.1"/>
    <property type="molecule type" value="Genomic_DNA"/>
</dbReference>
<keyword evidence="4" id="KW-1185">Reference proteome</keyword>
<dbReference type="AlphaFoldDB" id="A0AAX6MQ12"/>
<dbReference type="InterPro" id="IPR003615">
    <property type="entry name" value="HNH_nuc"/>
</dbReference>
<evidence type="ECO:0000259" key="2">
    <source>
        <dbReference type="Pfam" id="PF13391"/>
    </source>
</evidence>
<feature type="region of interest" description="Disordered" evidence="1">
    <location>
        <begin position="1"/>
        <end position="30"/>
    </location>
</feature>
<feature type="region of interest" description="Disordered" evidence="1">
    <location>
        <begin position="391"/>
        <end position="429"/>
    </location>
</feature>
<comment type="caution">
    <text evidence="3">The sequence shown here is derived from an EMBL/GenBank/DDBJ whole genome shotgun (WGS) entry which is preliminary data.</text>
</comment>
<reference evidence="3 4" key="1">
    <citation type="journal article" date="2024" name="Front Chem Biol">
        <title>Unveiling the potential of Daldinia eschscholtzii MFLUCC 19-0629 through bioactivity and bioinformatics studies for enhanced sustainable agriculture production.</title>
        <authorList>
            <person name="Brooks S."/>
            <person name="Weaver J.A."/>
            <person name="Klomchit A."/>
            <person name="Alharthi S.A."/>
            <person name="Onlamun T."/>
            <person name="Nurani R."/>
            <person name="Vong T.K."/>
            <person name="Alberti F."/>
            <person name="Greco C."/>
        </authorList>
    </citation>
    <scope>NUCLEOTIDE SEQUENCE [LARGE SCALE GENOMIC DNA]</scope>
    <source>
        <strain evidence="3">MFLUCC 19-0629</strain>
    </source>
</reference>
<dbReference type="Proteomes" id="UP001369815">
    <property type="component" value="Unassembled WGS sequence"/>
</dbReference>
<dbReference type="Pfam" id="PF13391">
    <property type="entry name" value="HNH_2"/>
    <property type="match status" value="1"/>
</dbReference>
<gene>
    <name evidence="3" type="ORF">Daesc_004229</name>
</gene>
<name>A0AAX6MQ12_9PEZI</name>
<evidence type="ECO:0000313" key="3">
    <source>
        <dbReference type="EMBL" id="KAK6954262.1"/>
    </source>
</evidence>
<sequence length="429" mass="48907">MSESGGFPVPTRPKGPAAIGTSEGASVTDTPQYSRAVDFAPIISTADRPTTPLASLMLPFRPPSPVPFTRLDIRLAKMVEICHPNYGSDSPMILLRTADGGVQYLIAYYACCIVANNVWQEDEGRDLQNADGPFLSTSKDPSDRITIPSDDLLPAGRYFFHVPSFPNGDYPIVPTFDDWELPAEIPLPWRAVESPYKRPGKEPPPNMARIPSRCYITDYDDGVQSAFIIPRTEARWSTRNLSNVTFDCCSPNEWRNKIPLRKDLHDLWNRCFLTLVPKPVLNKEKTYKLVTHFTLRGYPFPSKETFALYHNRIIPDLGDVPACILFARFAWSIFNFGTLALFERGQEYYVYALVKKVKKKRGGWERKYLMLSESEIRKRFRDEKLPDSVKIHGSNKRRREEEDDDGCSTSDDTIRDQYYSPTDSESSEY</sequence>